<feature type="transmembrane region" description="Helical" evidence="10">
    <location>
        <begin position="475"/>
        <end position="493"/>
    </location>
</feature>
<dbReference type="AlphaFoldDB" id="A0AA35T868"/>
<dbReference type="Gene3D" id="3.50.50.60">
    <property type="entry name" value="FAD/NAD(P)-binding domain"/>
    <property type="match status" value="2"/>
</dbReference>
<dbReference type="GO" id="GO:0016126">
    <property type="term" value="P:sterol biosynthetic process"/>
    <property type="evidence" value="ECO:0007669"/>
    <property type="project" value="UniProtKB-UniRule"/>
</dbReference>
<evidence type="ECO:0000256" key="10">
    <source>
        <dbReference type="SAM" id="Phobius"/>
    </source>
</evidence>
<dbReference type="SUPFAM" id="SSF51905">
    <property type="entry name" value="FAD/NAD(P)-binding domain"/>
    <property type="match status" value="1"/>
</dbReference>
<keyword evidence="8 9" id="KW-0472">Membrane</keyword>
<dbReference type="PANTHER" id="PTHR10835:SF0">
    <property type="entry name" value="SQUALENE MONOOXYGENASE"/>
    <property type="match status" value="1"/>
</dbReference>
<reference evidence="12" key="1">
    <citation type="submission" date="2023-03" db="EMBL/GenBank/DDBJ databases">
        <authorList>
            <person name="Steffen K."/>
            <person name="Cardenas P."/>
        </authorList>
    </citation>
    <scope>NUCLEOTIDE SEQUENCE</scope>
</reference>
<dbReference type="PRINTS" id="PR00420">
    <property type="entry name" value="RNGMNOXGNASE"/>
</dbReference>
<dbReference type="GO" id="GO:0005789">
    <property type="term" value="C:endoplasmic reticulum membrane"/>
    <property type="evidence" value="ECO:0007669"/>
    <property type="project" value="UniProtKB-SubCell"/>
</dbReference>
<comment type="cofactor">
    <cofactor evidence="1 9">
        <name>FAD</name>
        <dbReference type="ChEBI" id="CHEBI:57692"/>
    </cofactor>
</comment>
<feature type="transmembrane region" description="Helical" evidence="10">
    <location>
        <begin position="505"/>
        <end position="523"/>
    </location>
</feature>
<comment type="caution">
    <text evidence="12">The sequence shown here is derived from an EMBL/GenBank/DDBJ whole genome shotgun (WGS) entry which is preliminary data.</text>
</comment>
<accession>A0AA35T868</accession>
<dbReference type="Proteomes" id="UP001174909">
    <property type="component" value="Unassembled WGS sequence"/>
</dbReference>
<comment type="function">
    <text evidence="9">Catalyzes the stereospecific oxidation of squalene to (S)-2,3-epoxysqualene, and is considered to be a rate-limiting enzyme in steroid biosynthesis.</text>
</comment>
<feature type="transmembrane region" description="Helical" evidence="10">
    <location>
        <begin position="418"/>
        <end position="437"/>
    </location>
</feature>
<keyword evidence="9" id="KW-0256">Endoplasmic reticulum</keyword>
<keyword evidence="12" id="KW-0503">Monooxygenase</keyword>
<protein>
    <recommendedName>
        <fullName evidence="4 9">Squalene monooxygenase</fullName>
        <ecNumber evidence="4 9">1.14.14.17</ecNumber>
    </recommendedName>
</protein>
<evidence type="ECO:0000313" key="13">
    <source>
        <dbReference type="Proteomes" id="UP001174909"/>
    </source>
</evidence>
<evidence type="ECO:0000313" key="12">
    <source>
        <dbReference type="EMBL" id="CAI8043243.1"/>
    </source>
</evidence>
<evidence type="ECO:0000256" key="4">
    <source>
        <dbReference type="ARBA" id="ARBA00012312"/>
    </source>
</evidence>
<name>A0AA35T868_GEOBA</name>
<dbReference type="GO" id="GO:0008203">
    <property type="term" value="P:cholesterol metabolic process"/>
    <property type="evidence" value="ECO:0007669"/>
    <property type="project" value="TreeGrafter"/>
</dbReference>
<keyword evidence="10" id="KW-0812">Transmembrane</keyword>
<dbReference type="InterPro" id="IPR036188">
    <property type="entry name" value="FAD/NAD-bd_sf"/>
</dbReference>
<dbReference type="EC" id="1.14.14.17" evidence="4 9"/>
<evidence type="ECO:0000259" key="11">
    <source>
        <dbReference type="Pfam" id="PF08491"/>
    </source>
</evidence>
<dbReference type="GO" id="GO:0050660">
    <property type="term" value="F:flavin adenine dinucleotide binding"/>
    <property type="evidence" value="ECO:0007669"/>
    <property type="project" value="UniProtKB-UniRule"/>
</dbReference>
<evidence type="ECO:0000256" key="5">
    <source>
        <dbReference type="ARBA" id="ARBA00022630"/>
    </source>
</evidence>
<feature type="transmembrane region" description="Helical" evidence="10">
    <location>
        <begin position="449"/>
        <end position="469"/>
    </location>
</feature>
<keyword evidence="10" id="KW-1133">Transmembrane helix</keyword>
<evidence type="ECO:0000256" key="8">
    <source>
        <dbReference type="ARBA" id="ARBA00023136"/>
    </source>
</evidence>
<keyword evidence="7 9" id="KW-0560">Oxidoreductase</keyword>
<feature type="domain" description="Squalene epoxidase" evidence="11">
    <location>
        <begin position="209"/>
        <end position="497"/>
    </location>
</feature>
<evidence type="ECO:0000256" key="3">
    <source>
        <dbReference type="ARBA" id="ARBA00008802"/>
    </source>
</evidence>
<comment type="subcellular location">
    <subcellularLocation>
        <location evidence="9">Endoplasmic reticulum membrane</location>
        <topology evidence="9">Peripheral membrane protein</topology>
    </subcellularLocation>
    <subcellularLocation>
        <location evidence="2">Membrane</location>
    </subcellularLocation>
</comment>
<dbReference type="Pfam" id="PF08491">
    <property type="entry name" value="SE"/>
    <property type="match status" value="1"/>
</dbReference>
<comment type="similarity">
    <text evidence="3 9">Belongs to the squalene monooxygenase family.</text>
</comment>
<dbReference type="InterPro" id="IPR040125">
    <property type="entry name" value="Squalene_monox"/>
</dbReference>
<dbReference type="PANTHER" id="PTHR10835">
    <property type="entry name" value="SQUALENE MONOOXYGENASE"/>
    <property type="match status" value="1"/>
</dbReference>
<dbReference type="EMBL" id="CASHTH010003314">
    <property type="protein sequence ID" value="CAI8043243.1"/>
    <property type="molecule type" value="Genomic_DNA"/>
</dbReference>
<dbReference type="InterPro" id="IPR013698">
    <property type="entry name" value="Squalene_epoxidase"/>
</dbReference>
<evidence type="ECO:0000256" key="2">
    <source>
        <dbReference type="ARBA" id="ARBA00004370"/>
    </source>
</evidence>
<keyword evidence="5 9" id="KW-0285">Flavoprotein</keyword>
<evidence type="ECO:0000256" key="7">
    <source>
        <dbReference type="ARBA" id="ARBA00023002"/>
    </source>
</evidence>
<evidence type="ECO:0000256" key="9">
    <source>
        <dbReference type="RuleBase" id="RU367121"/>
    </source>
</evidence>
<dbReference type="Pfam" id="PF13450">
    <property type="entry name" value="NAD_binding_8"/>
    <property type="match status" value="1"/>
</dbReference>
<evidence type="ECO:0000256" key="1">
    <source>
        <dbReference type="ARBA" id="ARBA00001974"/>
    </source>
</evidence>
<evidence type="ECO:0000256" key="6">
    <source>
        <dbReference type="ARBA" id="ARBA00022827"/>
    </source>
</evidence>
<keyword evidence="6 9" id="KW-0274">FAD</keyword>
<proteinExistence type="inferred from homology"/>
<dbReference type="GO" id="GO:0004506">
    <property type="term" value="F:squalene monooxygenase activity"/>
    <property type="evidence" value="ECO:0007669"/>
    <property type="project" value="UniProtKB-UniRule"/>
</dbReference>
<comment type="catalytic activity">
    <reaction evidence="9">
        <text>squalene + reduced [NADPH--hemoprotein reductase] + O2 = (S)-2,3-epoxysqualene + oxidized [NADPH--hemoprotein reductase] + H2O + H(+)</text>
        <dbReference type="Rhea" id="RHEA:25282"/>
        <dbReference type="Rhea" id="RHEA-COMP:11964"/>
        <dbReference type="Rhea" id="RHEA-COMP:11965"/>
        <dbReference type="ChEBI" id="CHEBI:15377"/>
        <dbReference type="ChEBI" id="CHEBI:15378"/>
        <dbReference type="ChEBI" id="CHEBI:15379"/>
        <dbReference type="ChEBI" id="CHEBI:15440"/>
        <dbReference type="ChEBI" id="CHEBI:15441"/>
        <dbReference type="ChEBI" id="CHEBI:57618"/>
        <dbReference type="ChEBI" id="CHEBI:58210"/>
        <dbReference type="EC" id="1.14.14.17"/>
    </reaction>
</comment>
<gene>
    <name evidence="12" type="ORF">GBAR_LOCUS23990</name>
</gene>
<keyword evidence="13" id="KW-1185">Reference proteome</keyword>
<sequence>MIVWAVTLICIVFGVFVLQQRRKRRAAYPESFNTKTRTQSRHNVSAAPDVFSEETEVLVVGAGILGSAAAATLARDGRQVKVIERDLSEPNRIVGELLQPGGFGALRKLGLEDAVIGIDAHTVQGYAIHDNDTRESVVLSYPTNEASQKLQTGRSFHHGRFVMGLREEARKSKVSLIEGTAISLLENKQGHTVGVLYKEKETGHVKAIKADLTIVADGCFSKFRKGLVNASVEVPSHFAGLILTGCPQFKTGFAEIALPVGSSGPILVYQISSTCTRVLVDIRGKMPSDCEAVHGGHSRTRTPRITRYNIEWHGVLQDMAPLTRLATEHIRGPFLKALVTQQIRSMPNSFLPPAPIHLPGMILLGDAMNMRHPLTGAGMSVALHDILIWRDLLRGVPDLRDHSAILSCSRKFQRQRKMYHSFVVNVLAQALYALFSASDEYLRQLRRACFGYFQLGGMAVSGPVGLLSVLRPNPLILIGHFFAVALYAMYQIVTTSSCAVHRAVFKAAMVLVRACSVIFPLIGSELISFL</sequence>
<dbReference type="FunFam" id="3.50.50.60:FF:000662">
    <property type="entry name" value="Uncharacterized protein"/>
    <property type="match status" value="1"/>
</dbReference>
<organism evidence="12 13">
    <name type="scientific">Geodia barretti</name>
    <name type="common">Barrett's horny sponge</name>
    <dbReference type="NCBI Taxonomy" id="519541"/>
    <lineage>
        <taxon>Eukaryota</taxon>
        <taxon>Metazoa</taxon>
        <taxon>Porifera</taxon>
        <taxon>Demospongiae</taxon>
        <taxon>Heteroscleromorpha</taxon>
        <taxon>Tetractinellida</taxon>
        <taxon>Astrophorina</taxon>
        <taxon>Geodiidae</taxon>
        <taxon>Geodia</taxon>
    </lineage>
</organism>